<dbReference type="EMBL" id="JACOFZ010000001">
    <property type="protein sequence ID" value="MBC3880229.1"/>
    <property type="molecule type" value="Genomic_DNA"/>
</dbReference>
<comment type="caution">
    <text evidence="7">The sequence shown here is derived from an EMBL/GenBank/DDBJ whole genome shotgun (WGS) entry which is preliminary data.</text>
</comment>
<keyword evidence="4" id="KW-0807">Transducer</keyword>
<dbReference type="SMART" id="SM00283">
    <property type="entry name" value="MA"/>
    <property type="match status" value="1"/>
</dbReference>
<dbReference type="GO" id="GO:0006935">
    <property type="term" value="P:chemotaxis"/>
    <property type="evidence" value="ECO:0007669"/>
    <property type="project" value="InterPro"/>
</dbReference>
<evidence type="ECO:0000256" key="3">
    <source>
        <dbReference type="ARBA" id="ARBA00029447"/>
    </source>
</evidence>
<dbReference type="RefSeq" id="WP_186920436.1">
    <property type="nucleotide sequence ID" value="NZ_JACOFZ010000001.1"/>
</dbReference>
<protein>
    <submittedName>
        <fullName evidence="7">MCP four helix bundle domain-containing protein</fullName>
    </submittedName>
</protein>
<dbReference type="PANTHER" id="PTHR43531:SF14">
    <property type="entry name" value="METHYL-ACCEPTING CHEMOTAXIS PROTEIN I-RELATED"/>
    <property type="match status" value="1"/>
</dbReference>
<dbReference type="CDD" id="cd19411">
    <property type="entry name" value="MCP2201-like_sensor"/>
    <property type="match status" value="1"/>
</dbReference>
<accession>A0A923KS94</accession>
<evidence type="ECO:0000259" key="6">
    <source>
        <dbReference type="PROSITE" id="PS50111"/>
    </source>
</evidence>
<sequence>MMKLKNLLFFGVCSILVLFIVSIIVASIELYSLQETNSRIIQKDWVKANAVAKIRAATIANGASTYQLLIANSPEQISAIQADISKNKTLITDQIEILRKLIYLQKGRDLLASFVEARTQYVETFSKVVLLVSSGQRDEANSLANKEISVKLLRLRGTLDDLAVLQDSIVVESNLQVEKQIRNLIYFLWIAGGLSIVVGLIGAHFISRLVIRKIGGEPTYVNEVTRRIAEGDLNSRIDIHPKDDNSILYSVRLMRNNLRSIIGTIRSGSDVIALGANQIATGNLDLSSRTEEQASSLEETAAAMEQLHGTVQQNAENAESAKNLVLEASKVASKGGAVVAEVVTTMRSINDSSKKIVDIIAVIDGIAFQTNILALNAAVEAARAGEQGRGFAVVASEVRSLAQRSAAAAKEIKVLIDASVEEVDSGTKLVDAAGVTMEEIVNSVQRVSEIMIDISSASREQSQGIGQANEAITHMDGVTQQNAALVEEAAAAASSLLDEAKQLVSSIAVFKLEESAVQPIKINRMITVN</sequence>
<dbReference type="PANTHER" id="PTHR43531">
    <property type="entry name" value="PROTEIN ICFG"/>
    <property type="match status" value="1"/>
</dbReference>
<dbReference type="Pfam" id="PF12729">
    <property type="entry name" value="4HB_MCP_1"/>
    <property type="match status" value="1"/>
</dbReference>
<dbReference type="InterPro" id="IPR051310">
    <property type="entry name" value="MCP_chemotaxis"/>
</dbReference>
<proteinExistence type="inferred from homology"/>
<dbReference type="FunFam" id="1.10.287.950:FF:000001">
    <property type="entry name" value="Methyl-accepting chemotaxis sensory transducer"/>
    <property type="match status" value="1"/>
</dbReference>
<dbReference type="PROSITE" id="PS50111">
    <property type="entry name" value="CHEMOTAXIS_TRANSDUC_2"/>
    <property type="match status" value="1"/>
</dbReference>
<organism evidence="7 8">
    <name type="scientific">Undibacterium nitidum</name>
    <dbReference type="NCBI Taxonomy" id="2762298"/>
    <lineage>
        <taxon>Bacteria</taxon>
        <taxon>Pseudomonadati</taxon>
        <taxon>Pseudomonadota</taxon>
        <taxon>Betaproteobacteria</taxon>
        <taxon>Burkholderiales</taxon>
        <taxon>Oxalobacteraceae</taxon>
        <taxon>Undibacterium</taxon>
    </lineage>
</organism>
<keyword evidence="5" id="KW-0812">Transmembrane</keyword>
<dbReference type="PRINTS" id="PR00260">
    <property type="entry name" value="CHEMTRNSDUCR"/>
</dbReference>
<dbReference type="InterPro" id="IPR024478">
    <property type="entry name" value="HlyB_4HB_MCP"/>
</dbReference>
<name>A0A923KS94_9BURK</name>
<dbReference type="CDD" id="cd11386">
    <property type="entry name" value="MCP_signal"/>
    <property type="match status" value="1"/>
</dbReference>
<gene>
    <name evidence="7" type="ORF">H8K36_02480</name>
</gene>
<evidence type="ECO:0000313" key="8">
    <source>
        <dbReference type="Proteomes" id="UP000627446"/>
    </source>
</evidence>
<feature type="domain" description="Methyl-accepting transducer" evidence="6">
    <location>
        <begin position="268"/>
        <end position="497"/>
    </location>
</feature>
<keyword evidence="8" id="KW-1185">Reference proteome</keyword>
<dbReference type="InterPro" id="IPR047347">
    <property type="entry name" value="YvaQ-like_sensor"/>
</dbReference>
<evidence type="ECO:0000256" key="2">
    <source>
        <dbReference type="ARBA" id="ARBA00022481"/>
    </source>
</evidence>
<evidence type="ECO:0000256" key="1">
    <source>
        <dbReference type="ARBA" id="ARBA00004370"/>
    </source>
</evidence>
<reference evidence="7" key="1">
    <citation type="submission" date="2020-08" db="EMBL/GenBank/DDBJ databases">
        <title>Novel species isolated from subtropical streams in China.</title>
        <authorList>
            <person name="Lu H."/>
        </authorList>
    </citation>
    <scope>NUCLEOTIDE SEQUENCE</scope>
    <source>
        <strain evidence="7">LX22W</strain>
    </source>
</reference>
<evidence type="ECO:0000256" key="5">
    <source>
        <dbReference type="SAM" id="Phobius"/>
    </source>
</evidence>
<keyword evidence="5" id="KW-1133">Transmembrane helix</keyword>
<dbReference type="InterPro" id="IPR004089">
    <property type="entry name" value="MCPsignal_dom"/>
</dbReference>
<dbReference type="GO" id="GO:0007165">
    <property type="term" value="P:signal transduction"/>
    <property type="evidence" value="ECO:0007669"/>
    <property type="project" value="UniProtKB-KW"/>
</dbReference>
<keyword evidence="5" id="KW-0472">Membrane</keyword>
<feature type="transmembrane region" description="Helical" evidence="5">
    <location>
        <begin position="184"/>
        <end position="206"/>
    </location>
</feature>
<keyword evidence="2" id="KW-0488">Methylation</keyword>
<dbReference type="InterPro" id="IPR004090">
    <property type="entry name" value="Chemotax_Me-accpt_rcpt"/>
</dbReference>
<comment type="subcellular location">
    <subcellularLocation>
        <location evidence="1">Membrane</location>
    </subcellularLocation>
</comment>
<dbReference type="SUPFAM" id="SSF58104">
    <property type="entry name" value="Methyl-accepting chemotaxis protein (MCP) signaling domain"/>
    <property type="match status" value="1"/>
</dbReference>
<dbReference type="Pfam" id="PF00015">
    <property type="entry name" value="MCPsignal"/>
    <property type="match status" value="1"/>
</dbReference>
<dbReference type="GO" id="GO:0004888">
    <property type="term" value="F:transmembrane signaling receptor activity"/>
    <property type="evidence" value="ECO:0007669"/>
    <property type="project" value="InterPro"/>
</dbReference>
<dbReference type="GO" id="GO:0005886">
    <property type="term" value="C:plasma membrane"/>
    <property type="evidence" value="ECO:0007669"/>
    <property type="project" value="TreeGrafter"/>
</dbReference>
<dbReference type="AlphaFoldDB" id="A0A923KS94"/>
<comment type="similarity">
    <text evidence="3">Belongs to the methyl-accepting chemotaxis (MCP) protein family.</text>
</comment>
<dbReference type="Gene3D" id="1.10.287.950">
    <property type="entry name" value="Methyl-accepting chemotaxis protein"/>
    <property type="match status" value="1"/>
</dbReference>
<evidence type="ECO:0000313" key="7">
    <source>
        <dbReference type="EMBL" id="MBC3880229.1"/>
    </source>
</evidence>
<dbReference type="Proteomes" id="UP000627446">
    <property type="component" value="Unassembled WGS sequence"/>
</dbReference>
<evidence type="ECO:0000256" key="4">
    <source>
        <dbReference type="PROSITE-ProRule" id="PRU00284"/>
    </source>
</evidence>